<evidence type="ECO:0000313" key="2">
    <source>
        <dbReference type="EMBL" id="MDC7714638.1"/>
    </source>
</evidence>
<evidence type="ECO:0000313" key="3">
    <source>
        <dbReference type="Proteomes" id="UP001222030"/>
    </source>
</evidence>
<reference evidence="2 3" key="1">
    <citation type="submission" date="2023-01" db="EMBL/GenBank/DDBJ databases">
        <title>Novel species of the genus Vogesella isolated from rivers.</title>
        <authorList>
            <person name="Lu H."/>
        </authorList>
    </citation>
    <scope>NUCLEOTIDE SEQUENCE [LARGE SCALE GENOMIC DNA]</scope>
    <source>
        <strain evidence="2 3">LYT5W</strain>
    </source>
</reference>
<keyword evidence="3" id="KW-1185">Reference proteome</keyword>
<dbReference type="Proteomes" id="UP001222030">
    <property type="component" value="Unassembled WGS sequence"/>
</dbReference>
<proteinExistence type="predicted"/>
<dbReference type="EMBL" id="JAQQLE010000009">
    <property type="protein sequence ID" value="MDC7714638.1"/>
    <property type="molecule type" value="Genomic_DNA"/>
</dbReference>
<dbReference type="GO" id="GO:0016757">
    <property type="term" value="F:glycosyltransferase activity"/>
    <property type="evidence" value="ECO:0007669"/>
    <property type="project" value="UniProtKB-KW"/>
</dbReference>
<evidence type="ECO:0000259" key="1">
    <source>
        <dbReference type="Pfam" id="PF00535"/>
    </source>
</evidence>
<sequence length="270" mass="30785">MPQLIASIVLYKHQYEDVKPTMDALLGCQSLSRLVLVDNGGCAWAEQLQEPKVHYIRSDRNGGYGHGHNQAIRAFAGQADYFLICNPDIQFHSSDLDHYLAGLSGHAAGLFMPRIVYPDGTQQELCKLLPTPANLFARRFLPPLAEKLDQRYMLRHADFDKAFFAPSLSGCFMLFRAAALLELNGFDNNFFMYMEDVDLSRRCAVRFGNLYLPDMSVTHHFAKASYSDKKLLKAHIRSAVLYFNKWGWVFDKTRRKLNKACLAQLPRKKA</sequence>
<dbReference type="EC" id="2.4.-.-" evidence="2"/>
<comment type="caution">
    <text evidence="2">The sequence shown here is derived from an EMBL/GenBank/DDBJ whole genome shotgun (WGS) entry which is preliminary data.</text>
</comment>
<dbReference type="InterPro" id="IPR029044">
    <property type="entry name" value="Nucleotide-diphossugar_trans"/>
</dbReference>
<dbReference type="InterPro" id="IPR001173">
    <property type="entry name" value="Glyco_trans_2-like"/>
</dbReference>
<gene>
    <name evidence="2" type="ORF">PQU96_10960</name>
</gene>
<dbReference type="Gene3D" id="3.90.550.10">
    <property type="entry name" value="Spore Coat Polysaccharide Biosynthesis Protein SpsA, Chain A"/>
    <property type="match status" value="1"/>
</dbReference>
<dbReference type="SUPFAM" id="SSF53448">
    <property type="entry name" value="Nucleotide-diphospho-sugar transferases"/>
    <property type="match status" value="1"/>
</dbReference>
<keyword evidence="2" id="KW-0328">Glycosyltransferase</keyword>
<dbReference type="Pfam" id="PF00535">
    <property type="entry name" value="Glycos_transf_2"/>
    <property type="match status" value="1"/>
</dbReference>
<dbReference type="PANTHER" id="PTHR43179:SF10">
    <property type="entry name" value="GLYCOSYL TRANSFERASE"/>
    <property type="match status" value="1"/>
</dbReference>
<accession>A0ABT5IPZ7</accession>
<keyword evidence="2" id="KW-0808">Transferase</keyword>
<dbReference type="RefSeq" id="WP_272772363.1">
    <property type="nucleotide sequence ID" value="NZ_JAQQLE010000009.1"/>
</dbReference>
<name>A0ABT5IPZ7_9NEIS</name>
<protein>
    <submittedName>
        <fullName evidence="2">Glycosyltransferase</fullName>
        <ecNumber evidence="2">2.4.-.-</ecNumber>
    </submittedName>
</protein>
<dbReference type="PANTHER" id="PTHR43179">
    <property type="entry name" value="RHAMNOSYLTRANSFERASE WBBL"/>
    <property type="match status" value="1"/>
</dbReference>
<organism evidence="2 3">
    <name type="scientific">Vogesella margarita</name>
    <dbReference type="NCBI Taxonomy" id="2984199"/>
    <lineage>
        <taxon>Bacteria</taxon>
        <taxon>Pseudomonadati</taxon>
        <taxon>Pseudomonadota</taxon>
        <taxon>Betaproteobacteria</taxon>
        <taxon>Neisseriales</taxon>
        <taxon>Chromobacteriaceae</taxon>
        <taxon>Vogesella</taxon>
    </lineage>
</organism>
<feature type="domain" description="Glycosyltransferase 2-like" evidence="1">
    <location>
        <begin position="30"/>
        <end position="123"/>
    </location>
</feature>